<keyword evidence="1" id="KW-0812">Transmembrane</keyword>
<keyword evidence="2" id="KW-0732">Signal</keyword>
<dbReference type="EMBL" id="CADCUW010000308">
    <property type="protein sequence ID" value="CAA9420098.1"/>
    <property type="molecule type" value="Genomic_DNA"/>
</dbReference>
<dbReference type="SUPFAM" id="SSF56601">
    <property type="entry name" value="beta-lactamase/transpeptidase-like"/>
    <property type="match status" value="1"/>
</dbReference>
<name>A0A6J4PUM6_9ACTN</name>
<feature type="transmembrane region" description="Helical" evidence="1">
    <location>
        <begin position="432"/>
        <end position="458"/>
    </location>
</feature>
<accession>A0A6J4PUM6</accession>
<proteinExistence type="predicted"/>
<evidence type="ECO:0000256" key="1">
    <source>
        <dbReference type="SAM" id="Phobius"/>
    </source>
</evidence>
<dbReference type="InterPro" id="IPR050491">
    <property type="entry name" value="AmpC-like"/>
</dbReference>
<feature type="chain" id="PRO_5026783550" description="Beta-lactamase-related domain-containing protein" evidence="2">
    <location>
        <begin position="22"/>
        <end position="514"/>
    </location>
</feature>
<dbReference type="PANTHER" id="PTHR46825">
    <property type="entry name" value="D-ALANYL-D-ALANINE-CARBOXYPEPTIDASE/ENDOPEPTIDASE AMPH"/>
    <property type="match status" value="1"/>
</dbReference>
<sequence length="514" mass="55049">MLGAVGISVLILALVQPSARAATPTGAPDLERVDAFIEDAMRERGVPGAAIVVVRGDRIVHMKGFGEADGRGRAVTPQTPFRIGSSTKSFTAMAVMQLVERGKVDLQAPVRRYLPWFRLTDAGASARITVADLIYHTSGIPGEANAAALADPTLTLEQNVRDLRGVAPNRPVGGSFEYSNANYAALGLVVEEVSGRSYANYVRHHILDPLDMRHSFATPRSMGRGELAAGHQWFFGLPRPTPDRFIPGQLPAGFLSASAEDMGHYLIAHTNSGRYANTSILSPEGIDTLHSPGPVTEVPANPVAGGSGGAYAMGWIEGKVYGVPAVWHNGDDSRNGSLMVLSEDGWAMALLINSSNPLSELEPTDYIASGVTRLLDEQEPVPTGLPSIGRTYLVVDAVLLALSIPILAAALRLPWWYRSLRRRLPERRPLRVVLTALRAGTEILVPVAILMAIPQWIGSWSLLMFGVPDLAWWLLDASGLILATGLTRAALLAWELARTAKGATPPSSRPGARV</sequence>
<feature type="transmembrane region" description="Helical" evidence="1">
    <location>
        <begin position="470"/>
        <end position="491"/>
    </location>
</feature>
<dbReference type="AlphaFoldDB" id="A0A6J4PUM6"/>
<feature type="domain" description="Beta-lactamase-related" evidence="3">
    <location>
        <begin position="33"/>
        <end position="363"/>
    </location>
</feature>
<dbReference type="Gene3D" id="3.40.710.10">
    <property type="entry name" value="DD-peptidase/beta-lactamase superfamily"/>
    <property type="match status" value="1"/>
</dbReference>
<organism evidence="4">
    <name type="scientific">uncultured Rubrobacteraceae bacterium</name>
    <dbReference type="NCBI Taxonomy" id="349277"/>
    <lineage>
        <taxon>Bacteria</taxon>
        <taxon>Bacillati</taxon>
        <taxon>Actinomycetota</taxon>
        <taxon>Rubrobacteria</taxon>
        <taxon>Rubrobacterales</taxon>
        <taxon>Rubrobacteraceae</taxon>
        <taxon>environmental samples</taxon>
    </lineage>
</organism>
<evidence type="ECO:0000313" key="4">
    <source>
        <dbReference type="EMBL" id="CAA9420098.1"/>
    </source>
</evidence>
<reference evidence="4" key="1">
    <citation type="submission" date="2020-02" db="EMBL/GenBank/DDBJ databases">
        <authorList>
            <person name="Meier V. D."/>
        </authorList>
    </citation>
    <scope>NUCLEOTIDE SEQUENCE</scope>
    <source>
        <strain evidence="4">AVDCRST_MAG01</strain>
    </source>
</reference>
<protein>
    <recommendedName>
        <fullName evidence="3">Beta-lactamase-related domain-containing protein</fullName>
    </recommendedName>
</protein>
<evidence type="ECO:0000259" key="3">
    <source>
        <dbReference type="Pfam" id="PF00144"/>
    </source>
</evidence>
<feature type="signal peptide" evidence="2">
    <location>
        <begin position="1"/>
        <end position="21"/>
    </location>
</feature>
<keyword evidence="1" id="KW-0472">Membrane</keyword>
<keyword evidence="1" id="KW-1133">Transmembrane helix</keyword>
<evidence type="ECO:0000256" key="2">
    <source>
        <dbReference type="SAM" id="SignalP"/>
    </source>
</evidence>
<feature type="transmembrane region" description="Helical" evidence="1">
    <location>
        <begin position="392"/>
        <end position="411"/>
    </location>
</feature>
<gene>
    <name evidence="4" type="ORF">AVDCRST_MAG01-01-2205</name>
</gene>
<dbReference type="Pfam" id="PF00144">
    <property type="entry name" value="Beta-lactamase"/>
    <property type="match status" value="1"/>
</dbReference>
<dbReference type="InterPro" id="IPR001466">
    <property type="entry name" value="Beta-lactam-related"/>
</dbReference>
<dbReference type="PANTHER" id="PTHR46825:SF9">
    <property type="entry name" value="BETA-LACTAMASE-RELATED DOMAIN-CONTAINING PROTEIN"/>
    <property type="match status" value="1"/>
</dbReference>
<dbReference type="InterPro" id="IPR012338">
    <property type="entry name" value="Beta-lactam/transpept-like"/>
</dbReference>